<dbReference type="InterPro" id="IPR019734">
    <property type="entry name" value="TPR_rpt"/>
</dbReference>
<gene>
    <name evidence="3" type="ORF">KDA27_25830</name>
</gene>
<keyword evidence="2" id="KW-0812">Transmembrane</keyword>
<comment type="caution">
    <text evidence="3">The sequence shown here is derived from an EMBL/GenBank/DDBJ whole genome shotgun (WGS) entry which is preliminary data.</text>
</comment>
<keyword evidence="2" id="KW-0472">Membrane</keyword>
<reference evidence="3" key="1">
    <citation type="submission" date="2020-04" db="EMBL/GenBank/DDBJ databases">
        <authorList>
            <person name="Zhang T."/>
        </authorList>
    </citation>
    <scope>NUCLEOTIDE SEQUENCE</scope>
    <source>
        <strain evidence="3">HKST-UBA02</strain>
    </source>
</reference>
<evidence type="ECO:0000256" key="1">
    <source>
        <dbReference type="PROSITE-ProRule" id="PRU00339"/>
    </source>
</evidence>
<protein>
    <submittedName>
        <fullName evidence="3">Glycerophosphoryl diester phosphodiesterase membrane domain-containing protein</fullName>
    </submittedName>
</protein>
<keyword evidence="2" id="KW-1133">Transmembrane helix</keyword>
<dbReference type="EMBL" id="JAGQHS010000293">
    <property type="protein sequence ID" value="MCA9759240.1"/>
    <property type="molecule type" value="Genomic_DNA"/>
</dbReference>
<dbReference type="AlphaFoldDB" id="A0A956NL97"/>
<dbReference type="PROSITE" id="PS50005">
    <property type="entry name" value="TPR"/>
    <property type="match status" value="1"/>
</dbReference>
<feature type="transmembrane region" description="Helical" evidence="2">
    <location>
        <begin position="175"/>
        <end position="198"/>
    </location>
</feature>
<evidence type="ECO:0000313" key="3">
    <source>
        <dbReference type="EMBL" id="MCA9759240.1"/>
    </source>
</evidence>
<accession>A0A956NL97</accession>
<feature type="transmembrane region" description="Helical" evidence="2">
    <location>
        <begin position="204"/>
        <end position="225"/>
    </location>
</feature>
<keyword evidence="1" id="KW-0802">TPR repeat</keyword>
<reference evidence="3" key="2">
    <citation type="journal article" date="2021" name="Microbiome">
        <title>Successional dynamics and alternative stable states in a saline activated sludge microbial community over 9 years.</title>
        <authorList>
            <person name="Wang Y."/>
            <person name="Ye J."/>
            <person name="Ju F."/>
            <person name="Liu L."/>
            <person name="Boyd J.A."/>
            <person name="Deng Y."/>
            <person name="Parks D.H."/>
            <person name="Jiang X."/>
            <person name="Yin X."/>
            <person name="Woodcroft B.J."/>
            <person name="Tyson G.W."/>
            <person name="Hugenholtz P."/>
            <person name="Polz M.F."/>
            <person name="Zhang T."/>
        </authorList>
    </citation>
    <scope>NUCLEOTIDE SEQUENCE</scope>
    <source>
        <strain evidence="3">HKST-UBA02</strain>
    </source>
</reference>
<evidence type="ECO:0000313" key="4">
    <source>
        <dbReference type="Proteomes" id="UP000739538"/>
    </source>
</evidence>
<organism evidence="3 4">
    <name type="scientific">Eiseniibacteriota bacterium</name>
    <dbReference type="NCBI Taxonomy" id="2212470"/>
    <lineage>
        <taxon>Bacteria</taxon>
        <taxon>Candidatus Eiseniibacteriota</taxon>
    </lineage>
</organism>
<dbReference type="Pfam" id="PF14559">
    <property type="entry name" value="TPR_19"/>
    <property type="match status" value="1"/>
</dbReference>
<sequence length="397" mass="43652">MDTRELIVVTQTVLAPETTVRDLHAETWETVRRNHGPLLRSLIVVSGFLAAATHLASSVFENHARTVLVVGAVFTFFAMLRVSRSATALAGQYLGIRMERPTSPFRQYVSLALLRIGLTLVLGAATVLFLVPGLLLGARWSLALPSAVFESLPPRQALRRSWELTDGQIGRMTRAALLWAAIYAPLLALPDLLFPGSWATMTTAIRVVLIATVGMLATVHAVVFYRARVAETEGWVFDRPPALRPAASLFLRRPLVLAAASAAALVFGVALDYSVTKYYVTAGDLAWEQEQYVDALESYGRAANWNPEDTYIRYSLGWAYYALGEPGRASGHFQVAVNDSPEDPVLRTALAQAQIEVGQTAEALENLRKAREFAWPELVEEIQDLECSAMGIWQVEI</sequence>
<feature type="repeat" description="TPR" evidence="1">
    <location>
        <begin position="276"/>
        <end position="309"/>
    </location>
</feature>
<dbReference type="InterPro" id="IPR011990">
    <property type="entry name" value="TPR-like_helical_dom_sf"/>
</dbReference>
<dbReference type="Proteomes" id="UP000739538">
    <property type="component" value="Unassembled WGS sequence"/>
</dbReference>
<dbReference type="Gene3D" id="1.25.40.10">
    <property type="entry name" value="Tetratricopeptide repeat domain"/>
    <property type="match status" value="1"/>
</dbReference>
<evidence type="ECO:0000256" key="2">
    <source>
        <dbReference type="SAM" id="Phobius"/>
    </source>
</evidence>
<name>A0A956NL97_UNCEI</name>
<feature type="transmembrane region" description="Helical" evidence="2">
    <location>
        <begin position="108"/>
        <end position="131"/>
    </location>
</feature>
<feature type="transmembrane region" description="Helical" evidence="2">
    <location>
        <begin position="66"/>
        <end position="87"/>
    </location>
</feature>
<feature type="transmembrane region" description="Helical" evidence="2">
    <location>
        <begin position="254"/>
        <end position="271"/>
    </location>
</feature>
<proteinExistence type="predicted"/>
<dbReference type="SUPFAM" id="SSF48452">
    <property type="entry name" value="TPR-like"/>
    <property type="match status" value="1"/>
</dbReference>
<feature type="transmembrane region" description="Helical" evidence="2">
    <location>
        <begin position="42"/>
        <end position="60"/>
    </location>
</feature>